<dbReference type="Pfam" id="PF11367">
    <property type="entry name" value="Tail_completion_gp17"/>
    <property type="match status" value="1"/>
</dbReference>
<reference evidence="1 2" key="1">
    <citation type="submission" date="2019-10" db="EMBL/GenBank/DDBJ databases">
        <title>Taxonomy of Antarctic Massilia spp.: description of Massilia rubra sp. nov., Massilia aquatica sp. nov., Massilia mucilaginosa sp. nov., Massilia frigida sp. nov. isolated from streams, lakes and regoliths.</title>
        <authorList>
            <person name="Holochova P."/>
            <person name="Sedlacek I."/>
            <person name="Kralova S."/>
            <person name="Maslanova I."/>
            <person name="Busse H.-J."/>
            <person name="Stankova E."/>
            <person name="Vrbovska V."/>
            <person name="Kovarovic V."/>
            <person name="Bartak M."/>
            <person name="Svec P."/>
            <person name="Pantucek R."/>
        </authorList>
    </citation>
    <scope>NUCLEOTIDE SEQUENCE [LARGE SCALE GENOMIC DNA]</scope>
    <source>
        <strain evidence="1 2">CCM 8733</strain>
    </source>
</reference>
<keyword evidence="2" id="KW-1185">Reference proteome</keyword>
<evidence type="ECO:0000313" key="2">
    <source>
        <dbReference type="Proteomes" id="UP000609726"/>
    </source>
</evidence>
<dbReference type="InterPro" id="IPR021508">
    <property type="entry name" value="Gp17-like"/>
</dbReference>
<comment type="caution">
    <text evidence="1">The sequence shown here is derived from an EMBL/GenBank/DDBJ whole genome shotgun (WGS) entry which is preliminary data.</text>
</comment>
<dbReference type="Proteomes" id="UP000609726">
    <property type="component" value="Unassembled WGS sequence"/>
</dbReference>
<accession>A0ABX0NR83</accession>
<evidence type="ECO:0000313" key="1">
    <source>
        <dbReference type="EMBL" id="NHZ89294.1"/>
    </source>
</evidence>
<organism evidence="1 2">
    <name type="scientific">Massilia mucilaginosa</name>
    <dbReference type="NCBI Taxonomy" id="2609282"/>
    <lineage>
        <taxon>Bacteria</taxon>
        <taxon>Pseudomonadati</taxon>
        <taxon>Pseudomonadota</taxon>
        <taxon>Betaproteobacteria</taxon>
        <taxon>Burkholderiales</taxon>
        <taxon>Oxalobacteraceae</taxon>
        <taxon>Telluria group</taxon>
        <taxon>Massilia</taxon>
    </lineage>
</organism>
<gene>
    <name evidence="1" type="ORF">F2P45_09750</name>
</gene>
<sequence>MGMETMVTAALAPLVGGRVFQDVHPSVTPRPCITFRVTGGTPLSFLDGSAPAREIVRVAVTTWGSTNLETAAIGKAAEAVLRAATALQTTVLSYRNPMIDSTTGAAITTQEFEFFV</sequence>
<dbReference type="EMBL" id="WHJH01000008">
    <property type="protein sequence ID" value="NHZ89294.1"/>
    <property type="molecule type" value="Genomic_DNA"/>
</dbReference>
<protein>
    <submittedName>
        <fullName evidence="1">DUF3168 domain-containing protein</fullName>
    </submittedName>
</protein>
<proteinExistence type="predicted"/>
<name>A0ABX0NR83_9BURK</name>